<dbReference type="AlphaFoldDB" id="A0A518AR59"/>
<name>A0A518AR59_9BACT</name>
<accession>A0A518AR59</accession>
<gene>
    <name evidence="2" type="ORF">Pan181_34270</name>
</gene>
<keyword evidence="1" id="KW-1133">Transmembrane helix</keyword>
<dbReference type="EMBL" id="CP036278">
    <property type="protein sequence ID" value="QDU57213.1"/>
    <property type="molecule type" value="Genomic_DNA"/>
</dbReference>
<evidence type="ECO:0008006" key="4">
    <source>
        <dbReference type="Google" id="ProtNLM"/>
    </source>
</evidence>
<dbReference type="PANTHER" id="PTHR34289">
    <property type="entry name" value="PROTEIN, PUTATIVE (DUF819)-RELATED"/>
    <property type="match status" value="1"/>
</dbReference>
<evidence type="ECO:0000256" key="1">
    <source>
        <dbReference type="SAM" id="Phobius"/>
    </source>
</evidence>
<keyword evidence="3" id="KW-1185">Reference proteome</keyword>
<feature type="transmembrane region" description="Helical" evidence="1">
    <location>
        <begin position="64"/>
        <end position="84"/>
    </location>
</feature>
<dbReference type="OrthoDB" id="653763at2"/>
<protein>
    <recommendedName>
        <fullName evidence="4">DUF819 family protein</fullName>
    </recommendedName>
</protein>
<feature type="transmembrane region" description="Helical" evidence="1">
    <location>
        <begin position="12"/>
        <end position="29"/>
    </location>
</feature>
<dbReference type="RefSeq" id="WP_145248230.1">
    <property type="nucleotide sequence ID" value="NZ_CP036278.1"/>
</dbReference>
<dbReference type="KEGG" id="amuc:Pan181_34270"/>
<proteinExistence type="predicted"/>
<feature type="transmembrane region" description="Helical" evidence="1">
    <location>
        <begin position="96"/>
        <end position="118"/>
    </location>
</feature>
<keyword evidence="1" id="KW-0812">Transmembrane</keyword>
<feature type="transmembrane region" description="Helical" evidence="1">
    <location>
        <begin position="312"/>
        <end position="334"/>
    </location>
</feature>
<feature type="transmembrane region" description="Helical" evidence="1">
    <location>
        <begin position="41"/>
        <end position="58"/>
    </location>
</feature>
<evidence type="ECO:0000313" key="2">
    <source>
        <dbReference type="EMBL" id="QDU57213.1"/>
    </source>
</evidence>
<evidence type="ECO:0000313" key="3">
    <source>
        <dbReference type="Proteomes" id="UP000315750"/>
    </source>
</evidence>
<feature type="transmembrane region" description="Helical" evidence="1">
    <location>
        <begin position="252"/>
        <end position="272"/>
    </location>
</feature>
<reference evidence="2 3" key="1">
    <citation type="submission" date="2019-02" db="EMBL/GenBank/DDBJ databases">
        <title>Deep-cultivation of Planctomycetes and their phenomic and genomic characterization uncovers novel biology.</title>
        <authorList>
            <person name="Wiegand S."/>
            <person name="Jogler M."/>
            <person name="Boedeker C."/>
            <person name="Pinto D."/>
            <person name="Vollmers J."/>
            <person name="Rivas-Marin E."/>
            <person name="Kohn T."/>
            <person name="Peeters S.H."/>
            <person name="Heuer A."/>
            <person name="Rast P."/>
            <person name="Oberbeckmann S."/>
            <person name="Bunk B."/>
            <person name="Jeske O."/>
            <person name="Meyerdierks A."/>
            <person name="Storesund J.E."/>
            <person name="Kallscheuer N."/>
            <person name="Luecker S."/>
            <person name="Lage O.M."/>
            <person name="Pohl T."/>
            <person name="Merkel B.J."/>
            <person name="Hornburger P."/>
            <person name="Mueller R.-W."/>
            <person name="Bruemmer F."/>
            <person name="Labrenz M."/>
            <person name="Spormann A.M."/>
            <person name="Op den Camp H."/>
            <person name="Overmann J."/>
            <person name="Amann R."/>
            <person name="Jetten M.S.M."/>
            <person name="Mascher T."/>
            <person name="Medema M.H."/>
            <person name="Devos D.P."/>
            <person name="Kaster A.-K."/>
            <person name="Ovreas L."/>
            <person name="Rohde M."/>
            <person name="Galperin M.Y."/>
            <person name="Jogler C."/>
        </authorList>
    </citation>
    <scope>NUCLEOTIDE SEQUENCE [LARGE SCALE GENOMIC DNA]</scope>
    <source>
        <strain evidence="2 3">Pan181</strain>
    </source>
</reference>
<feature type="transmembrane region" description="Helical" evidence="1">
    <location>
        <begin position="156"/>
        <end position="178"/>
    </location>
</feature>
<feature type="transmembrane region" description="Helical" evidence="1">
    <location>
        <begin position="219"/>
        <end position="240"/>
    </location>
</feature>
<dbReference type="PANTHER" id="PTHR34289:SF8">
    <property type="entry name" value="DUF819 DOMAIN-CONTAINING PROTEIN"/>
    <property type="match status" value="1"/>
</dbReference>
<dbReference type="InterPro" id="IPR008537">
    <property type="entry name" value="DUF819"/>
</dbReference>
<feature type="transmembrane region" description="Helical" evidence="1">
    <location>
        <begin position="376"/>
        <end position="397"/>
    </location>
</feature>
<sequence length="398" mass="42654">MFNTPLIHPDNTWALWAVIVTGTALAIWLEQTYRWAAKISGPFIALLLAMLLSNTGVMPTEAKAYGVVSDYLVPLAIPLLLLRANVFRIAKETGPMFMAFHLSVLGTMLGAVFATMVLHNQVEQVSETAGIMTASYTGGAVNFFAVREAFTLSENLVSPLLVADNFIMAGVFLLLLAIGGNATMKRWYGLSEEATSDDSSDGTSASVHWKPQPISLLDLAKSFAISLCVVAVASTLGGWIRGTFPDSLLGTVLGNDFVLITFLSVILATLFRRSLEKINGANELGTLMLYIFLFAIGLPADLLAVLGNVPMLFVFCLIIAVTNLLVTLILGRLLHLDLRELLVCVSATLGGPPTAVAIAITQGWKHLIVPATLVGIWGYVIGTFLGVFIGETLLRVLG</sequence>
<dbReference type="Pfam" id="PF05684">
    <property type="entry name" value="DUF819"/>
    <property type="match status" value="1"/>
</dbReference>
<organism evidence="2 3">
    <name type="scientific">Aeoliella mucimassa</name>
    <dbReference type="NCBI Taxonomy" id="2527972"/>
    <lineage>
        <taxon>Bacteria</taxon>
        <taxon>Pseudomonadati</taxon>
        <taxon>Planctomycetota</taxon>
        <taxon>Planctomycetia</taxon>
        <taxon>Pirellulales</taxon>
        <taxon>Lacipirellulaceae</taxon>
        <taxon>Aeoliella</taxon>
    </lineage>
</organism>
<dbReference type="Proteomes" id="UP000315750">
    <property type="component" value="Chromosome"/>
</dbReference>
<feature type="transmembrane region" description="Helical" evidence="1">
    <location>
        <begin position="341"/>
        <end position="364"/>
    </location>
</feature>
<feature type="transmembrane region" description="Helical" evidence="1">
    <location>
        <begin position="284"/>
        <end position="306"/>
    </location>
</feature>
<keyword evidence="1" id="KW-0472">Membrane</keyword>